<dbReference type="AlphaFoldDB" id="A0A7Y6CC73"/>
<comment type="caution">
    <text evidence="1">The sequence shown here is derived from an EMBL/GenBank/DDBJ whole genome shotgun (WGS) entry which is preliminary data.</text>
</comment>
<organism evidence="1 2">
    <name type="scientific">Streptomyces odorifer</name>
    <dbReference type="NCBI Taxonomy" id="53450"/>
    <lineage>
        <taxon>Bacteria</taxon>
        <taxon>Bacillati</taxon>
        <taxon>Actinomycetota</taxon>
        <taxon>Actinomycetes</taxon>
        <taxon>Kitasatosporales</taxon>
        <taxon>Streptomycetaceae</taxon>
        <taxon>Streptomyces</taxon>
        <taxon>Streptomyces albidoflavus group</taxon>
    </lineage>
</organism>
<dbReference type="RefSeq" id="WP_175457155.1">
    <property type="nucleotide sequence ID" value="NZ_JAANNT010000020.1"/>
</dbReference>
<accession>A0A7Y6CC73</accession>
<dbReference type="InterPro" id="IPR020568">
    <property type="entry name" value="Ribosomal_Su5_D2-typ_SF"/>
</dbReference>
<keyword evidence="2" id="KW-1185">Reference proteome</keyword>
<protein>
    <submittedName>
        <fullName evidence="1">Uncharacterized protein</fullName>
    </submittedName>
</protein>
<dbReference type="InterPro" id="IPR014721">
    <property type="entry name" value="Ribsml_uS5_D2-typ_fold_subgr"/>
</dbReference>
<proteinExistence type="predicted"/>
<dbReference type="EMBL" id="JAANNT010000020">
    <property type="protein sequence ID" value="NUV30888.1"/>
    <property type="molecule type" value="Genomic_DNA"/>
</dbReference>
<dbReference type="SUPFAM" id="SSF54211">
    <property type="entry name" value="Ribosomal protein S5 domain 2-like"/>
    <property type="match status" value="1"/>
</dbReference>
<dbReference type="Gene3D" id="3.30.230.10">
    <property type="match status" value="1"/>
</dbReference>
<dbReference type="Pfam" id="PF13541">
    <property type="entry name" value="ChlI"/>
    <property type="match status" value="1"/>
</dbReference>
<dbReference type="Proteomes" id="UP000540128">
    <property type="component" value="Unassembled WGS sequence"/>
</dbReference>
<reference evidence="1 2" key="1">
    <citation type="submission" date="2020-03" db="EMBL/GenBank/DDBJ databases">
        <title>Complete genome sequence of sixteen Streptomyces strains facilitates identification of candidate genes involved in plant growth-promotion in grain legumes and cereals.</title>
        <authorList>
            <person name="Gopalakrishnan S."/>
            <person name="Thakur V."/>
            <person name="Saxena R."/>
            <person name="Vadlamudi S."/>
            <person name="Purohit S."/>
            <person name="Kumar V."/>
            <person name="Rathore A."/>
            <person name="Chitikineni A."/>
            <person name="Varshney R.K."/>
        </authorList>
    </citation>
    <scope>NUCLEOTIDE SEQUENCE [LARGE SCALE GENOMIC DNA]</scope>
    <source>
        <strain evidence="1 2">KAI-180</strain>
    </source>
</reference>
<sequence length="312" mass="32401">MSIHPSAQEPSALREFIIVGQDTGVGYSLWEVAPAPLDPTKRAVALEELEYDAYDAFGAVHTELAPSARVAVDQLVAALRERSGLDSYGLTPDSQLDSYHDAGSAPVGEPYGRAYSRAATPRTTYRVKASSVPGRSRLNIDGLPLRRFNHETRDRLRAAIVNSGLDWPAANILVDLSPEDIHVTSDSGAGASGLDLPIAVSLLTAIGHLSPSSLVGVTLIGELGLDGRLRAPSSLGSSMAAASASGATTVIVPSDAAPSVRGLRIITAASLTEALGLLAAHRHHAEGCAHCGDEAPAHDPCTPQALCPSCRG</sequence>
<evidence type="ECO:0000313" key="1">
    <source>
        <dbReference type="EMBL" id="NUV30888.1"/>
    </source>
</evidence>
<gene>
    <name evidence="1" type="ORF">G6W59_21695</name>
</gene>
<evidence type="ECO:0000313" key="2">
    <source>
        <dbReference type="Proteomes" id="UP000540128"/>
    </source>
</evidence>
<name>A0A7Y6CC73_9ACTN</name>